<dbReference type="EMBL" id="CP125669">
    <property type="protein sequence ID" value="WHP06099.1"/>
    <property type="molecule type" value="Genomic_DNA"/>
</dbReference>
<dbReference type="Proteomes" id="UP001229836">
    <property type="component" value="Chromosome"/>
</dbReference>
<name>A0ABY8S8S6_9GAMM</name>
<keyword evidence="2" id="KW-1185">Reference proteome</keyword>
<proteinExistence type="predicted"/>
<dbReference type="RefSeq" id="WP_283267652.1">
    <property type="nucleotide sequence ID" value="NZ_CP125669.1"/>
</dbReference>
<reference evidence="1 2" key="1">
    <citation type="submission" date="2023-05" db="EMBL/GenBank/DDBJ databases">
        <title>The complete genome of Acinetobacter sp. nov KCTC 92772.</title>
        <authorList>
            <person name="Zhou G."/>
        </authorList>
    </citation>
    <scope>NUCLEOTIDE SEQUENCE [LARGE SCALE GENOMIC DNA]</scope>
    <source>
        <strain evidence="1 2">KCTC 92772</strain>
    </source>
</reference>
<evidence type="ECO:0000313" key="1">
    <source>
        <dbReference type="EMBL" id="WHP06099.1"/>
    </source>
</evidence>
<evidence type="ECO:0000313" key="2">
    <source>
        <dbReference type="Proteomes" id="UP001229836"/>
    </source>
</evidence>
<accession>A0ABY8S8S6</accession>
<organism evidence="1 2">
    <name type="scientific">Acinetobacter corruptisaponis</name>
    <dbReference type="NCBI Taxonomy" id="3045147"/>
    <lineage>
        <taxon>Bacteria</taxon>
        <taxon>Pseudomonadati</taxon>
        <taxon>Pseudomonadota</taxon>
        <taxon>Gammaproteobacteria</taxon>
        <taxon>Moraxellales</taxon>
        <taxon>Moraxellaceae</taxon>
        <taxon>Acinetobacter</taxon>
    </lineage>
</organism>
<protein>
    <submittedName>
        <fullName evidence="1">Uncharacterized protein</fullName>
    </submittedName>
</protein>
<gene>
    <name evidence="1" type="ORF">QLH32_01060</name>
</gene>
<sequence>MTTKILALVDSLVNLIKFRLMPEQYHDIAGLMPLIKDIGCKALLGEIAYILPVYVQVTTFD</sequence>